<dbReference type="KEGG" id="poc:NCTC13071_00118"/>
<proteinExistence type="predicted"/>
<dbReference type="CDD" id="cd06583">
    <property type="entry name" value="PGRP"/>
    <property type="match status" value="1"/>
</dbReference>
<dbReference type="GO" id="GO:0009253">
    <property type="term" value="P:peptidoglycan catabolic process"/>
    <property type="evidence" value="ECO:0007669"/>
    <property type="project" value="InterPro"/>
</dbReference>
<evidence type="ECO:0000313" key="3">
    <source>
        <dbReference type="Proteomes" id="UP000274578"/>
    </source>
</evidence>
<evidence type="ECO:0000313" key="2">
    <source>
        <dbReference type="EMBL" id="VEH14151.1"/>
    </source>
</evidence>
<protein>
    <submittedName>
        <fullName evidence="2">N-acetylmuramoyl-L-alanine amidase</fullName>
    </submittedName>
</protein>
<dbReference type="Pfam" id="PF01510">
    <property type="entry name" value="Amidase_2"/>
    <property type="match status" value="1"/>
</dbReference>
<dbReference type="InterPro" id="IPR036505">
    <property type="entry name" value="Amidase/PGRP_sf"/>
</dbReference>
<dbReference type="Proteomes" id="UP000274578">
    <property type="component" value="Chromosome 1"/>
</dbReference>
<organism evidence="2 3">
    <name type="scientific">Segatella oris</name>
    <dbReference type="NCBI Taxonomy" id="28135"/>
    <lineage>
        <taxon>Bacteria</taxon>
        <taxon>Pseudomonadati</taxon>
        <taxon>Bacteroidota</taxon>
        <taxon>Bacteroidia</taxon>
        <taxon>Bacteroidales</taxon>
        <taxon>Prevotellaceae</taxon>
        <taxon>Segatella</taxon>
    </lineage>
</organism>
<evidence type="ECO:0000259" key="1">
    <source>
        <dbReference type="Pfam" id="PF01510"/>
    </source>
</evidence>
<accession>A0A448L2H3</accession>
<dbReference type="EMBL" id="LR134384">
    <property type="protein sequence ID" value="VEH14151.1"/>
    <property type="molecule type" value="Genomic_DNA"/>
</dbReference>
<dbReference type="GeneID" id="85011047"/>
<sequence length="155" mass="17458">MSKSIQYLVIHCTATPEGREVSADEIRRWHTAPPPAGRGWKQVGYTDMVHLDGRVERLVNNNEDANVDPWEVTNGAAGYNSVSRHIVYVGGCDKAGKPKDTRTEAQREALKRYVEDFHARFPQIRIVGHHELNPGKACPSFDVPTWLRSIGIRQV</sequence>
<dbReference type="SUPFAM" id="SSF55846">
    <property type="entry name" value="N-acetylmuramoyl-L-alanine amidase-like"/>
    <property type="match status" value="1"/>
</dbReference>
<name>A0A448L2H3_9BACT</name>
<reference evidence="2 3" key="1">
    <citation type="submission" date="2018-12" db="EMBL/GenBank/DDBJ databases">
        <authorList>
            <consortium name="Pathogen Informatics"/>
        </authorList>
    </citation>
    <scope>NUCLEOTIDE SEQUENCE [LARGE SCALE GENOMIC DNA]</scope>
    <source>
        <strain evidence="2 3">NCTC13071</strain>
    </source>
</reference>
<gene>
    <name evidence="2" type="ORF">NCTC13071_00118</name>
</gene>
<dbReference type="Gene3D" id="3.40.80.10">
    <property type="entry name" value="Peptidoglycan recognition protein-like"/>
    <property type="match status" value="1"/>
</dbReference>
<dbReference type="RefSeq" id="WP_018921197.1">
    <property type="nucleotide sequence ID" value="NZ_LR134384.1"/>
</dbReference>
<dbReference type="InterPro" id="IPR002502">
    <property type="entry name" value="Amidase_domain"/>
</dbReference>
<feature type="domain" description="N-acetylmuramoyl-L-alanine amidase" evidence="1">
    <location>
        <begin position="3"/>
        <end position="139"/>
    </location>
</feature>
<dbReference type="AlphaFoldDB" id="A0A448L2H3"/>
<dbReference type="GO" id="GO:0008745">
    <property type="term" value="F:N-acetylmuramoyl-L-alanine amidase activity"/>
    <property type="evidence" value="ECO:0007669"/>
    <property type="project" value="InterPro"/>
</dbReference>